<organism evidence="1 3">
    <name type="scientific">Brevundimonas diminuta</name>
    <name type="common">Pseudomonas diminuta</name>
    <dbReference type="NCBI Taxonomy" id="293"/>
    <lineage>
        <taxon>Bacteria</taxon>
        <taxon>Pseudomonadati</taxon>
        <taxon>Pseudomonadota</taxon>
        <taxon>Alphaproteobacteria</taxon>
        <taxon>Caulobacterales</taxon>
        <taxon>Caulobacteraceae</taxon>
        <taxon>Brevundimonas</taxon>
    </lineage>
</organism>
<dbReference type="Proteomes" id="UP000287388">
    <property type="component" value="Chromosome"/>
</dbReference>
<dbReference type="KEGG" id="bdm:EQG53_13295"/>
<protein>
    <submittedName>
        <fullName evidence="1">Uncharacterized protein</fullName>
    </submittedName>
</protein>
<reference evidence="2 4" key="2">
    <citation type="submission" date="2020-12" db="EMBL/GenBank/DDBJ databases">
        <title>FDA dAtabase for Regulatory Grade micrObial Sequences (FDA-ARGOS): Supporting development and validation of Infectious Disease Dx tests.</title>
        <authorList>
            <person name="Kerrigan L."/>
            <person name="Long C."/>
            <person name="Tallon L."/>
            <person name="Sadzewicz L."/>
            <person name="Zhao X."/>
            <person name="Boylan J."/>
            <person name="Ott S."/>
            <person name="Bowen H."/>
            <person name="Vavikolanu K."/>
            <person name="Mehta A."/>
            <person name="Aluvathingal J."/>
            <person name="Nadendla S."/>
            <person name="Yan Y."/>
            <person name="Sichtig H."/>
        </authorList>
    </citation>
    <scope>NUCLEOTIDE SEQUENCE [LARGE SCALE GENOMIC DNA]</scope>
    <source>
        <strain evidence="2 4">FDAARGOS_1026</strain>
    </source>
</reference>
<keyword evidence="4" id="KW-1185">Reference proteome</keyword>
<accession>A0A410NZH3</accession>
<dbReference type="EMBL" id="CP066026">
    <property type="protein sequence ID" value="QQB87373.1"/>
    <property type="molecule type" value="Genomic_DNA"/>
</dbReference>
<evidence type="ECO:0000313" key="4">
    <source>
        <dbReference type="Proteomes" id="UP000596117"/>
    </source>
</evidence>
<dbReference type="Proteomes" id="UP000596117">
    <property type="component" value="Chromosome"/>
</dbReference>
<dbReference type="EMBL" id="CP035093">
    <property type="protein sequence ID" value="QAT15243.1"/>
    <property type="molecule type" value="Genomic_DNA"/>
</dbReference>
<reference evidence="1 3" key="1">
    <citation type="submission" date="2019-01" db="EMBL/GenBank/DDBJ databases">
        <title>Brevundimonas diminuta Genome sequencing and assembly.</title>
        <authorList>
            <person name="Chen H."/>
        </authorList>
    </citation>
    <scope>NUCLEOTIDE SEQUENCE [LARGE SCALE GENOMIC DNA]</scope>
    <source>
        <strain evidence="1">ATCC</strain>
        <strain evidence="3">ATCC(B) 19146</strain>
    </source>
</reference>
<evidence type="ECO:0000313" key="1">
    <source>
        <dbReference type="EMBL" id="QAT15243.1"/>
    </source>
</evidence>
<gene>
    <name evidence="1" type="ORF">EQG53_13295</name>
    <name evidence="2" type="ORF">I6H83_09170</name>
</gene>
<evidence type="ECO:0000313" key="3">
    <source>
        <dbReference type="Proteomes" id="UP000287388"/>
    </source>
</evidence>
<name>A0A410NZH3_BREDI</name>
<evidence type="ECO:0000313" key="2">
    <source>
        <dbReference type="EMBL" id="QQB87373.1"/>
    </source>
</evidence>
<dbReference type="RefSeq" id="WP_046652985.1">
    <property type="nucleotide sequence ID" value="NZ_BJNC01000036.1"/>
</dbReference>
<sequence length="147" mass="16370">MPNYPMQMSADTFGNLIDKVPFAVGQSRTVYGVPSDSGVVVKMVKNGFPGPNIIEWHIWHQINETTLGGTFGRCISISHCGQYLMMEHLRDVTADGPQFPTVPDWFTDRKRSAFGVDFDGNVKIRDYGTLKLGFTLEAAPRVNLPFS</sequence>
<dbReference type="AlphaFoldDB" id="A0A410NZH3"/>
<proteinExistence type="predicted"/>